<evidence type="ECO:0000256" key="9">
    <source>
        <dbReference type="PIRNR" id="PIRNR016636"/>
    </source>
</evidence>
<dbReference type="InterPro" id="IPR028362">
    <property type="entry name" value="AlgI"/>
</dbReference>
<feature type="transmembrane region" description="Helical" evidence="10">
    <location>
        <begin position="128"/>
        <end position="147"/>
    </location>
</feature>
<evidence type="ECO:0000256" key="7">
    <source>
        <dbReference type="ARBA" id="ARBA00023136"/>
    </source>
</evidence>
<comment type="subcellular location">
    <subcellularLocation>
        <location evidence="1">Cell membrane</location>
        <topology evidence="1">Multi-pass membrane protein</topology>
    </subcellularLocation>
</comment>
<dbReference type="GO" id="GO:0016746">
    <property type="term" value="F:acyltransferase activity"/>
    <property type="evidence" value="ECO:0007669"/>
    <property type="project" value="UniProtKB-KW"/>
</dbReference>
<reference evidence="11 12" key="1">
    <citation type="journal article" date="2020" name="ISME J.">
        <title>Parallel Reductive Genome Evolution in Desulfovibrio Ectosymbionts Independently Acquired by Trichonympha Protists in the Termite Gut.</title>
        <authorList>
            <person name="Takeuchi M."/>
            <person name="Kuwahara H."/>
            <person name="Murakami T."/>
            <person name="Takahashi K."/>
            <person name="Kajitani R."/>
            <person name="Toyoda A."/>
            <person name="Itoh T."/>
            <person name="Ohkuma M."/>
            <person name="Hongoh Y."/>
        </authorList>
    </citation>
    <scope>NUCLEOTIDE SEQUENCE [LARGE SCALE GENOMIC DNA]</scope>
    <source>
        <strain evidence="11">ZnDsv-02</strain>
    </source>
</reference>
<evidence type="ECO:0000256" key="8">
    <source>
        <dbReference type="ARBA" id="ARBA00023315"/>
    </source>
</evidence>
<gene>
    <name evidence="11" type="ORF">ZNDK_0061</name>
</gene>
<comment type="similarity">
    <text evidence="2 9">Belongs to the membrane-bound acyltransferase family.</text>
</comment>
<dbReference type="InterPro" id="IPR024194">
    <property type="entry name" value="Ac/AlaTfrase_AlgI/DltB"/>
</dbReference>
<evidence type="ECO:0000313" key="11">
    <source>
        <dbReference type="EMBL" id="GFH62290.1"/>
    </source>
</evidence>
<comment type="caution">
    <text evidence="11">The sequence shown here is derived from an EMBL/GenBank/DDBJ whole genome shotgun (WGS) entry which is preliminary data.</text>
</comment>
<keyword evidence="3 9" id="KW-1003">Cell membrane</keyword>
<proteinExistence type="inferred from homology"/>
<dbReference type="AlphaFoldDB" id="A0A6L2R3Y9"/>
<keyword evidence="5 10" id="KW-0812">Transmembrane</keyword>
<dbReference type="InterPro" id="IPR051085">
    <property type="entry name" value="MB_O-acyltransferase"/>
</dbReference>
<dbReference type="PIRSF" id="PIRSF500217">
    <property type="entry name" value="AlgI"/>
    <property type="match status" value="1"/>
</dbReference>
<evidence type="ECO:0000256" key="2">
    <source>
        <dbReference type="ARBA" id="ARBA00010323"/>
    </source>
</evidence>
<feature type="transmembrane region" description="Helical" evidence="10">
    <location>
        <begin position="430"/>
        <end position="447"/>
    </location>
</feature>
<keyword evidence="4 9" id="KW-0808">Transferase</keyword>
<dbReference type="GO" id="GO:0005886">
    <property type="term" value="C:plasma membrane"/>
    <property type="evidence" value="ECO:0007669"/>
    <property type="project" value="UniProtKB-SubCell"/>
</dbReference>
<accession>A0A6L2R3Y9</accession>
<dbReference type="Pfam" id="PF03062">
    <property type="entry name" value="MBOAT"/>
    <property type="match status" value="1"/>
</dbReference>
<dbReference type="GO" id="GO:0042121">
    <property type="term" value="P:alginic acid biosynthetic process"/>
    <property type="evidence" value="ECO:0007669"/>
    <property type="project" value="InterPro"/>
</dbReference>
<feature type="transmembrane region" description="Helical" evidence="10">
    <location>
        <begin position="330"/>
        <end position="351"/>
    </location>
</feature>
<feature type="transmembrane region" description="Helical" evidence="10">
    <location>
        <begin position="468"/>
        <end position="490"/>
    </location>
</feature>
<evidence type="ECO:0000256" key="6">
    <source>
        <dbReference type="ARBA" id="ARBA00022989"/>
    </source>
</evidence>
<name>A0A6L2R3Y9_9BACT</name>
<feature type="transmembrane region" description="Helical" evidence="10">
    <location>
        <begin position="34"/>
        <end position="67"/>
    </location>
</feature>
<keyword evidence="7 9" id="KW-0472">Membrane</keyword>
<evidence type="ECO:0000256" key="10">
    <source>
        <dbReference type="SAM" id="Phobius"/>
    </source>
</evidence>
<organism evidence="11 12">
    <name type="scientific">Candidatus Desulfovibrio kirbyi</name>
    <dbReference type="NCBI Taxonomy" id="2696086"/>
    <lineage>
        <taxon>Bacteria</taxon>
        <taxon>Pseudomonadati</taxon>
        <taxon>Thermodesulfobacteriota</taxon>
        <taxon>Desulfovibrionia</taxon>
        <taxon>Desulfovibrionales</taxon>
        <taxon>Desulfovibrionaceae</taxon>
        <taxon>Desulfovibrio</taxon>
    </lineage>
</organism>
<protein>
    <submittedName>
        <fullName evidence="11">Membrane bound O-acyl transferase MBOAT family protein</fullName>
    </submittedName>
</protein>
<dbReference type="PANTHER" id="PTHR13285:SF23">
    <property type="entry name" value="TEICHOIC ACID D-ALANYLTRANSFERASE"/>
    <property type="match status" value="1"/>
</dbReference>
<evidence type="ECO:0000256" key="5">
    <source>
        <dbReference type="ARBA" id="ARBA00022692"/>
    </source>
</evidence>
<dbReference type="PIRSF" id="PIRSF016636">
    <property type="entry name" value="AlgI_DltB"/>
    <property type="match status" value="1"/>
</dbReference>
<keyword evidence="6 10" id="KW-1133">Transmembrane helix</keyword>
<evidence type="ECO:0000313" key="12">
    <source>
        <dbReference type="Proteomes" id="UP000505077"/>
    </source>
</evidence>
<dbReference type="Proteomes" id="UP000505077">
    <property type="component" value="Unassembled WGS sequence"/>
</dbReference>
<feature type="transmembrane region" description="Helical" evidence="10">
    <location>
        <begin position="88"/>
        <end position="108"/>
    </location>
</feature>
<keyword evidence="8 9" id="KW-0012">Acyltransferase</keyword>
<dbReference type="InterPro" id="IPR004299">
    <property type="entry name" value="MBOAT_fam"/>
</dbReference>
<sequence length="500" mass="56117">MLFNSYLFLFCFLPLLLLIWRLLSGGSGTASRLAIALLLFSAVFYALWGAAFTLLLAGIIAMNYSAGLALSLSDEEFARKCRIRRKKLFVLTLVLNLLPLIWFKYSGFLAQNFALLFVAEWEFAAPGLPLGISFYTFIQIAWLSAVYQRRIVPEGFGRHALFSSCFPYVISGPIVRYEEMKVQFDNLGVSTAEDLARGLSLFSMGLAKKVLLADSIAVYANLVFNAAETGLPLSGLEAWLGSFCYTFQLYFDFSGYTDMALGLGLMIGLRLPENFDSPYKSTGIVDFWRRWHITLGSWLRDCLYIPLGGNRAGKLTQYRNLFLTMFIGGIWHGAGWTFAIWGALHGIMLAVNHYFRAAIKGNSLESVLRKPLCRFFFIVFTFFCVNACWVVFRAVTLTGAARMYSTMTTGAAEEILAPAAGLLPNNYFQGWQPFALLLLCSAIVWLLPNTRELMKGDAQQGVRQRLQWSTSGLWATGLAMLTFITLILVSRKSTFLYFQF</sequence>
<feature type="transmembrane region" description="Helical" evidence="10">
    <location>
        <begin position="372"/>
        <end position="392"/>
    </location>
</feature>
<evidence type="ECO:0000256" key="4">
    <source>
        <dbReference type="ARBA" id="ARBA00022679"/>
    </source>
</evidence>
<evidence type="ECO:0000256" key="3">
    <source>
        <dbReference type="ARBA" id="ARBA00022475"/>
    </source>
</evidence>
<dbReference type="EMBL" id="BLLL01000001">
    <property type="protein sequence ID" value="GFH62290.1"/>
    <property type="molecule type" value="Genomic_DNA"/>
</dbReference>
<evidence type="ECO:0000256" key="1">
    <source>
        <dbReference type="ARBA" id="ARBA00004651"/>
    </source>
</evidence>
<dbReference type="PANTHER" id="PTHR13285">
    <property type="entry name" value="ACYLTRANSFERASE"/>
    <property type="match status" value="1"/>
</dbReference>